<dbReference type="GO" id="GO:0003677">
    <property type="term" value="F:DNA binding"/>
    <property type="evidence" value="ECO:0007669"/>
    <property type="project" value="UniProtKB-KW"/>
</dbReference>
<evidence type="ECO:0000313" key="3">
    <source>
        <dbReference type="Proteomes" id="UP000295302"/>
    </source>
</evidence>
<feature type="domain" description="Helix-turn-helix" evidence="1">
    <location>
        <begin position="17"/>
        <end position="61"/>
    </location>
</feature>
<dbReference type="Proteomes" id="UP000295302">
    <property type="component" value="Unassembled WGS sequence"/>
</dbReference>
<evidence type="ECO:0000313" key="2">
    <source>
        <dbReference type="EMBL" id="TDD54621.1"/>
    </source>
</evidence>
<proteinExistence type="predicted"/>
<dbReference type="InterPro" id="IPR010093">
    <property type="entry name" value="SinI_DNA-bd"/>
</dbReference>
<dbReference type="OrthoDB" id="4264354at2"/>
<dbReference type="InterPro" id="IPR041657">
    <property type="entry name" value="HTH_17"/>
</dbReference>
<dbReference type="EMBL" id="SMKQ01000008">
    <property type="protein sequence ID" value="TDD54621.1"/>
    <property type="molecule type" value="Genomic_DNA"/>
</dbReference>
<keyword evidence="2" id="KW-0238">DNA-binding</keyword>
<keyword evidence="3" id="KW-1185">Reference proteome</keyword>
<organism evidence="2 3">
    <name type="scientific">Nonomuraea terrae</name>
    <dbReference type="NCBI Taxonomy" id="2530383"/>
    <lineage>
        <taxon>Bacteria</taxon>
        <taxon>Bacillati</taxon>
        <taxon>Actinomycetota</taxon>
        <taxon>Actinomycetes</taxon>
        <taxon>Streptosporangiales</taxon>
        <taxon>Streptosporangiaceae</taxon>
        <taxon>Nonomuraea</taxon>
    </lineage>
</organism>
<sequence>MSDQSATCEDRRQALPIPEVAELLGVSPVTVRRAVASGEFPHVPVRSRKQVPRAFVDALLATPKWGAEQEEVAI</sequence>
<dbReference type="Pfam" id="PF12728">
    <property type="entry name" value="HTH_17"/>
    <property type="match status" value="1"/>
</dbReference>
<dbReference type="AlphaFoldDB" id="A0A4R4Z8J2"/>
<gene>
    <name evidence="2" type="ORF">E1286_05380</name>
</gene>
<comment type="caution">
    <text evidence="2">The sequence shown here is derived from an EMBL/GenBank/DDBJ whole genome shotgun (WGS) entry which is preliminary data.</text>
</comment>
<evidence type="ECO:0000259" key="1">
    <source>
        <dbReference type="Pfam" id="PF12728"/>
    </source>
</evidence>
<dbReference type="RefSeq" id="WP_132609274.1">
    <property type="nucleotide sequence ID" value="NZ_SMKQ01000008.1"/>
</dbReference>
<reference evidence="2 3" key="1">
    <citation type="submission" date="2019-03" db="EMBL/GenBank/DDBJ databases">
        <title>Draft genome sequences of novel Actinobacteria.</title>
        <authorList>
            <person name="Sahin N."/>
            <person name="Ay H."/>
            <person name="Saygin H."/>
        </authorList>
    </citation>
    <scope>NUCLEOTIDE SEQUENCE [LARGE SCALE GENOMIC DNA]</scope>
    <source>
        <strain evidence="2 3">CH32</strain>
    </source>
</reference>
<accession>A0A4R4Z8J2</accession>
<name>A0A4R4Z8J2_9ACTN</name>
<dbReference type="NCBIfam" id="TIGR01764">
    <property type="entry name" value="excise"/>
    <property type="match status" value="1"/>
</dbReference>
<protein>
    <submittedName>
        <fullName evidence="2">DNA-binding protein</fullName>
    </submittedName>
</protein>